<dbReference type="EMBL" id="JACEFB010000005">
    <property type="protein sequence ID" value="MBA2226338.1"/>
    <property type="molecule type" value="Genomic_DNA"/>
</dbReference>
<sequence length="747" mass="83651">MGSGLAALFAAVSATTPPLEPSGPTTAGEVSFLREVLPVLTRAGCNAGACHGNLNGKGGFKLSLKGEDPAADYAALTRDLGGRRTNVHAPEQSLILLKATGMVPHEGGIRFPSQSPEYRLLHRWIASGCPREDASQVTLRRLQVTPTGEQYIYPPQESFRLQVTAEFSDGSRQDVTHLIAAEFTTLGVARLTPAGEVVREGYGTTVLLVRYWNQVQPLRIVFVPNRPPVPDATVASEHEIDRLIFQRLQRLRLPPAPPASDEVFLRRAYLDAIGVLPTVEETRAFLADPDPHKREKLIDQLLARPEFAEHWALKWADVLRNEEKTLDRKGVGVFQRWLATQMAIDRPLPEMARELLGATGSTYAHPPANFWRAIREPLARAESVAQVFLGLRIGCARCHNHPFDRWTMDDYYQFAALFARIDYRILENNRRDRFDGHEFVGEQVVFQKREGELIHPRTGQPARPRLLGSPSPLPPDADRLGAIAQWMADLDNPFFAAAQVNRVWKHLMGRGLVEPNDDMSLNNPPSHPEVLAWLVEDFRRQGGRLKPLVRRIMTSRTYQAASQPAEGHSANSAEAEIYHAQAIIRPLTAEELLDACSQVCAVPVAFQGYPAGLRAQQLPALPLPARRGADRPAERFLKTFGKPDRLLTCECERHTDPHLLQAFQLLSGDLIHQMLTEPNNRLGQLLQSGHKDQEILTELYLAALCRYPTAEEQKRLLRHVGQASDRRAAWEDVLWAILNSKEFLLRR</sequence>
<dbReference type="InterPro" id="IPR022655">
    <property type="entry name" value="DUF1553"/>
</dbReference>
<dbReference type="Pfam" id="PF07587">
    <property type="entry name" value="PSD1"/>
    <property type="match status" value="1"/>
</dbReference>
<accession>A0A7V9ABR0</accession>
<dbReference type="PANTHER" id="PTHR35889:SF3">
    <property type="entry name" value="F-BOX DOMAIN-CONTAINING PROTEIN"/>
    <property type="match status" value="1"/>
</dbReference>
<feature type="domain" description="DUF1553" evidence="2">
    <location>
        <begin position="482"/>
        <end position="719"/>
    </location>
</feature>
<organism evidence="3 4">
    <name type="scientific">Thermogemmata fonticola</name>
    <dbReference type="NCBI Taxonomy" id="2755323"/>
    <lineage>
        <taxon>Bacteria</taxon>
        <taxon>Pseudomonadati</taxon>
        <taxon>Planctomycetota</taxon>
        <taxon>Planctomycetia</taxon>
        <taxon>Gemmatales</taxon>
        <taxon>Gemmataceae</taxon>
        <taxon>Thermogemmata</taxon>
    </lineage>
</organism>
<evidence type="ECO:0000313" key="4">
    <source>
        <dbReference type="Proteomes" id="UP000542342"/>
    </source>
</evidence>
<dbReference type="AlphaFoldDB" id="A0A7V9ABR0"/>
<proteinExistence type="predicted"/>
<feature type="domain" description="DUF1549" evidence="1">
    <location>
        <begin position="239"/>
        <end position="422"/>
    </location>
</feature>
<dbReference type="PANTHER" id="PTHR35889">
    <property type="entry name" value="CYCLOINULO-OLIGOSACCHARIDE FRUCTANOTRANSFERASE-RELATED"/>
    <property type="match status" value="1"/>
</dbReference>
<dbReference type="Proteomes" id="UP000542342">
    <property type="component" value="Unassembled WGS sequence"/>
</dbReference>
<name>A0A7V9ABR0_9BACT</name>
<evidence type="ECO:0000259" key="2">
    <source>
        <dbReference type="Pfam" id="PF07587"/>
    </source>
</evidence>
<evidence type="ECO:0000259" key="1">
    <source>
        <dbReference type="Pfam" id="PF07583"/>
    </source>
</evidence>
<keyword evidence="4" id="KW-1185">Reference proteome</keyword>
<comment type="caution">
    <text evidence="3">The sequence shown here is derived from an EMBL/GenBank/DDBJ whole genome shotgun (WGS) entry which is preliminary data.</text>
</comment>
<gene>
    <name evidence="3" type="ORF">H0921_09220</name>
</gene>
<protein>
    <submittedName>
        <fullName evidence="3">DUF1549 domain-containing protein</fullName>
    </submittedName>
</protein>
<reference evidence="3 4" key="1">
    <citation type="submission" date="2020-07" db="EMBL/GenBank/DDBJ databases">
        <title>Thermogemmata thermophila gen. nov., sp. nov., a novel moderate thermophilic planctomycete from a Kamchatka hot spring.</title>
        <authorList>
            <person name="Elcheninov A.G."/>
            <person name="Podosokorskaya O.A."/>
            <person name="Kovaleva O.L."/>
            <person name="Novikov A."/>
            <person name="Bonch-Osmolovskaya E.A."/>
            <person name="Toshchakov S.V."/>
            <person name="Kublanov I.V."/>
        </authorList>
    </citation>
    <scope>NUCLEOTIDE SEQUENCE [LARGE SCALE GENOMIC DNA]</scope>
    <source>
        <strain evidence="3 4">2918</strain>
    </source>
</reference>
<dbReference type="InterPro" id="IPR011444">
    <property type="entry name" value="DUF1549"/>
</dbReference>
<evidence type="ECO:0000313" key="3">
    <source>
        <dbReference type="EMBL" id="MBA2226338.1"/>
    </source>
</evidence>
<dbReference type="Pfam" id="PF07583">
    <property type="entry name" value="PSCyt2"/>
    <property type="match status" value="1"/>
</dbReference>